<dbReference type="GeneID" id="18757200"/>
<evidence type="ECO:0000313" key="4">
    <source>
        <dbReference type="EMBL" id="EKD20583.1"/>
    </source>
</evidence>
<evidence type="ECO:0000256" key="2">
    <source>
        <dbReference type="ARBA" id="ARBA00023253"/>
    </source>
</evidence>
<dbReference type="AlphaFoldDB" id="K1XIP8"/>
<organism evidence="4 5">
    <name type="scientific">Marssonina brunnea f. sp. multigermtubi (strain MB_m1)</name>
    <name type="common">Marssonina leaf spot fungus</name>
    <dbReference type="NCBI Taxonomy" id="1072389"/>
    <lineage>
        <taxon>Eukaryota</taxon>
        <taxon>Fungi</taxon>
        <taxon>Dikarya</taxon>
        <taxon>Ascomycota</taxon>
        <taxon>Pezizomycotina</taxon>
        <taxon>Leotiomycetes</taxon>
        <taxon>Helotiales</taxon>
        <taxon>Drepanopezizaceae</taxon>
        <taxon>Drepanopeziza</taxon>
    </lineage>
</organism>
<accession>K1XIP8</accession>
<evidence type="ECO:0000256" key="1">
    <source>
        <dbReference type="ARBA" id="ARBA00022679"/>
    </source>
</evidence>
<dbReference type="Proteomes" id="UP000006753">
    <property type="component" value="Unassembled WGS sequence"/>
</dbReference>
<dbReference type="OMA" id="WKEACPQ"/>
<evidence type="ECO:0000256" key="3">
    <source>
        <dbReference type="ARBA" id="ARBA00023277"/>
    </source>
</evidence>
<dbReference type="Pfam" id="PF10250">
    <property type="entry name" value="O-FucT"/>
    <property type="match status" value="1"/>
</dbReference>
<dbReference type="eggNOG" id="ENOG502RSFZ">
    <property type="taxonomic scope" value="Eukaryota"/>
</dbReference>
<sequence length="467" mass="52517">MFTPSSLRCFRISKFLFPAAFIVLLLTAYLFNFSPGIRLSELRLSSSKDSLEAKSRYIQEAAEWEIDGPFNDSALRDLCSSKEWTPSLTFRCDDSFGGVGNLRNMILTCIRYAIEAGATGLVVPQIKERDKDLKELTAGKTLPFTYMFDEDFFITSLSTACPQMKIIRVEDLVEPAIKAAITPKDLGTKFRVVRIMDFPSEWRGLFDQWLVKYGHPGASVGSVPILVTIRPSWFQWPILHDDPLFTATFGRILRFEPTFLKLAATTLYAFNQQYGLGIEARKTGVPDAGKFYGAHLRTAVDAVAAKFASYDEQSKAYLAESKKKNFEVIYVASGSPPDIERFSETAATMGMNVTTKSKILRSDPVYADTLNAIEALTWDQQALIDYMVLLRSSHFGGTWASSFSYNIVFKRHVAVDNGQWTHSDLALKTGVSRRSDPLEEGECYHDQVSTIFGRPGHGLWFEMSMWP</sequence>
<dbReference type="GO" id="GO:0016740">
    <property type="term" value="F:transferase activity"/>
    <property type="evidence" value="ECO:0007669"/>
    <property type="project" value="UniProtKB-KW"/>
</dbReference>
<protein>
    <submittedName>
        <fullName evidence="4">Alternative oxidase</fullName>
    </submittedName>
</protein>
<keyword evidence="3" id="KW-0119">Carbohydrate metabolism</keyword>
<evidence type="ECO:0000313" key="5">
    <source>
        <dbReference type="Proteomes" id="UP000006753"/>
    </source>
</evidence>
<keyword evidence="5" id="KW-1185">Reference proteome</keyword>
<dbReference type="STRING" id="1072389.K1XIP8"/>
<reference evidence="4 5" key="1">
    <citation type="journal article" date="2012" name="BMC Genomics">
        <title>Sequencing the genome of Marssonina brunnea reveals fungus-poplar co-evolution.</title>
        <authorList>
            <person name="Zhu S."/>
            <person name="Cao Y.-Z."/>
            <person name="Jiang C."/>
            <person name="Tan B.-Y."/>
            <person name="Wang Z."/>
            <person name="Feng S."/>
            <person name="Zhang L."/>
            <person name="Su X.-H."/>
            <person name="Brejova B."/>
            <person name="Vinar T."/>
            <person name="Xu M."/>
            <person name="Wang M.-X."/>
            <person name="Zhang S.-G."/>
            <person name="Huang M.-R."/>
            <person name="Wu R."/>
            <person name="Zhou Y."/>
        </authorList>
    </citation>
    <scope>NUCLEOTIDE SEQUENCE [LARGE SCALE GENOMIC DNA]</scope>
    <source>
        <strain evidence="4 5">MB_m1</strain>
    </source>
</reference>
<name>K1XIP8_MARBU</name>
<dbReference type="OrthoDB" id="20368at2759"/>
<dbReference type="EMBL" id="JH921429">
    <property type="protein sequence ID" value="EKD20583.1"/>
    <property type="molecule type" value="Genomic_DNA"/>
</dbReference>
<dbReference type="InterPro" id="IPR019378">
    <property type="entry name" value="GDP-Fuc_O-FucTrfase"/>
</dbReference>
<keyword evidence="1" id="KW-0808">Transferase</keyword>
<dbReference type="GO" id="GO:0006004">
    <property type="term" value="P:fucose metabolic process"/>
    <property type="evidence" value="ECO:0007669"/>
    <property type="project" value="UniProtKB-KW"/>
</dbReference>
<dbReference type="Gene3D" id="3.40.50.11350">
    <property type="match status" value="1"/>
</dbReference>
<keyword evidence="2" id="KW-0294">Fucose metabolism</keyword>
<gene>
    <name evidence="4" type="ORF">MBM_01265</name>
</gene>
<dbReference type="CDD" id="cd11296">
    <property type="entry name" value="O-FucT_like"/>
    <property type="match status" value="1"/>
</dbReference>
<dbReference type="InParanoid" id="K1XIP8"/>
<dbReference type="KEGG" id="mbe:MBM_01265"/>
<proteinExistence type="predicted"/>
<dbReference type="HOGENOM" id="CLU_026659_0_1_1"/>